<organism evidence="1 2">
    <name type="scientific">Cylindrodendrum hubeiense</name>
    <dbReference type="NCBI Taxonomy" id="595255"/>
    <lineage>
        <taxon>Eukaryota</taxon>
        <taxon>Fungi</taxon>
        <taxon>Dikarya</taxon>
        <taxon>Ascomycota</taxon>
        <taxon>Pezizomycotina</taxon>
        <taxon>Sordariomycetes</taxon>
        <taxon>Hypocreomycetidae</taxon>
        <taxon>Hypocreales</taxon>
        <taxon>Nectriaceae</taxon>
        <taxon>Cylindrodendrum</taxon>
    </lineage>
</organism>
<evidence type="ECO:0008006" key="3">
    <source>
        <dbReference type="Google" id="ProtNLM"/>
    </source>
</evidence>
<protein>
    <recommendedName>
        <fullName evidence="3">Actin-like ATPase domain-containing protein</fullName>
    </recommendedName>
</protein>
<comment type="caution">
    <text evidence="1">The sequence shown here is derived from an EMBL/GenBank/DDBJ whole genome shotgun (WGS) entry which is preliminary data.</text>
</comment>
<proteinExistence type="predicted"/>
<evidence type="ECO:0000313" key="2">
    <source>
        <dbReference type="Proteomes" id="UP000722485"/>
    </source>
</evidence>
<name>A0A9P5HJC0_9HYPO</name>
<dbReference type="CDD" id="cd10170">
    <property type="entry name" value="ASKHA_NBD_HSP70"/>
    <property type="match status" value="1"/>
</dbReference>
<reference evidence="1" key="1">
    <citation type="submission" date="2020-03" db="EMBL/GenBank/DDBJ databases">
        <title>Draft Genome Sequence of Cylindrodendrum hubeiense.</title>
        <authorList>
            <person name="Buettner E."/>
            <person name="Kellner H."/>
        </authorList>
    </citation>
    <scope>NUCLEOTIDE SEQUENCE</scope>
    <source>
        <strain evidence="1">IHI 201604</strain>
    </source>
</reference>
<keyword evidence="2" id="KW-1185">Reference proteome</keyword>
<dbReference type="PANTHER" id="PTHR14187">
    <property type="entry name" value="ALPHA KINASE/ELONGATION FACTOR 2 KINASE"/>
    <property type="match status" value="1"/>
</dbReference>
<dbReference type="InterPro" id="IPR043129">
    <property type="entry name" value="ATPase_NBD"/>
</dbReference>
<dbReference type="AlphaFoldDB" id="A0A9P5HJC0"/>
<dbReference type="Gene3D" id="3.90.640.10">
    <property type="entry name" value="Actin, Chain A, domain 4"/>
    <property type="match status" value="1"/>
</dbReference>
<dbReference type="SUPFAM" id="SSF53067">
    <property type="entry name" value="Actin-like ATPase domain"/>
    <property type="match status" value="2"/>
</dbReference>
<gene>
    <name evidence="1" type="ORF">G7Z17_g1667</name>
</gene>
<dbReference type="Gene3D" id="3.30.420.40">
    <property type="match status" value="2"/>
</dbReference>
<accession>A0A9P5HJC0</accession>
<evidence type="ECO:0000313" key="1">
    <source>
        <dbReference type="EMBL" id="KAF7556188.1"/>
    </source>
</evidence>
<dbReference type="Proteomes" id="UP000722485">
    <property type="component" value="Unassembled WGS sequence"/>
</dbReference>
<dbReference type="OrthoDB" id="2963168at2759"/>
<sequence>MSYQPPPHRSEQEPRFVICFDYGTTYSGAAWALTTGATPTLADVNVVSNWGPVIESKVPSLYTYTANEGEIWGYDIGDNAYVIRWSKLELEAPSRLHALTTLKRTIAEARQLHFGTTNVLQSQIPRHLIKSASDVVTDYLVQVANAVRLDIENKKGPRTLSEFPIDVVITHPAEWDHRAQNLTFRAVNQAFQYVFPEASEEGVTRLATEPEACAQFTMRSGQDKGIARLKKGECFIIVDAGGGTVDSVSYLVEQVEPTFEVEKITPVCGRKCGASRIDDAFLNFLKERLGNDYHLLDSSGGPEPEQHGQGAHVVLSRRLQTLLKGFQDIKHDFKGPPHRGHVLDLIEGVGDENDPSRGIQDGQLHISCEDLVAMFTKSVNGTIELITQQLTQVDQKRLRVKTIFLSGGFSKSPWSAVAQGGVLMGLGLGCTPPAPSKQSPYHIGVVLAERWTMYDHEQGQKYDDCFDHVKRANDNIKWLVAQGDLITEDKGIEVTQFIIKKLSRNGNRAGSLTLVLSELGSVIEPPTRLGNLTGGRRSTVDLDFDLTNVPATRVADRTYSQVEMQLDVTVSQQGVNFELLPRPPRDLMGRTGAAGPRLAGHFVPFGDPGH</sequence>
<dbReference type="EMBL" id="JAANBB010000014">
    <property type="protein sequence ID" value="KAF7556188.1"/>
    <property type="molecule type" value="Genomic_DNA"/>
</dbReference>
<dbReference type="PANTHER" id="PTHR14187:SF82">
    <property type="entry name" value="FAMILY CHAPERONE, PUTATIVE (AFU_ORTHOLOGUE AFUA_7G08575)-RELATED"/>
    <property type="match status" value="1"/>
</dbReference>